<evidence type="ECO:0000256" key="3">
    <source>
        <dbReference type="ARBA" id="ARBA00023004"/>
    </source>
</evidence>
<keyword evidence="2" id="KW-0479">Metal-binding</keyword>
<comment type="caution">
    <text evidence="4">The sequence shown here is derived from an EMBL/GenBank/DDBJ whole genome shotgun (WGS) entry which is preliminary data.</text>
</comment>
<evidence type="ECO:0000313" key="5">
    <source>
        <dbReference type="Proteomes" id="UP000823894"/>
    </source>
</evidence>
<evidence type="ECO:0000256" key="1">
    <source>
        <dbReference type="ARBA" id="ARBA00007888"/>
    </source>
</evidence>
<dbReference type="PIRSF" id="PIRSF005622">
    <property type="entry name" value="Hydrgn_mat_hypD"/>
    <property type="match status" value="1"/>
</dbReference>
<name>A0A9D2NUD9_9FIRM</name>
<dbReference type="GO" id="GO:0070025">
    <property type="term" value="F:carbon monoxide binding"/>
    <property type="evidence" value="ECO:0007669"/>
    <property type="project" value="TreeGrafter"/>
</dbReference>
<dbReference type="Gene3D" id="3.40.50.11750">
    <property type="entry name" value="HypD, alpha/beta domain 1"/>
    <property type="match status" value="2"/>
</dbReference>
<organism evidence="4 5">
    <name type="scientific">Candidatus Mediterraneibacter faecigallinarum</name>
    <dbReference type="NCBI Taxonomy" id="2838669"/>
    <lineage>
        <taxon>Bacteria</taxon>
        <taxon>Bacillati</taxon>
        <taxon>Bacillota</taxon>
        <taxon>Clostridia</taxon>
        <taxon>Lachnospirales</taxon>
        <taxon>Lachnospiraceae</taxon>
        <taxon>Mediterraneibacter</taxon>
    </lineage>
</organism>
<dbReference type="Pfam" id="PF01924">
    <property type="entry name" value="HypD"/>
    <property type="match status" value="1"/>
</dbReference>
<gene>
    <name evidence="4" type="primary">hypD</name>
    <name evidence="4" type="ORF">H9757_06505</name>
</gene>
<evidence type="ECO:0000313" key="4">
    <source>
        <dbReference type="EMBL" id="HJC38695.1"/>
    </source>
</evidence>
<dbReference type="PANTHER" id="PTHR30149:SF0">
    <property type="entry name" value="HYDROGENASE MATURATION FACTOR HYPD"/>
    <property type="match status" value="1"/>
</dbReference>
<dbReference type="Gene3D" id="6.10.20.100">
    <property type="match status" value="1"/>
</dbReference>
<dbReference type="PANTHER" id="PTHR30149">
    <property type="entry name" value="HYDROGENASE PROTEIN ASSEMBLY PROTEIN HYPD"/>
    <property type="match status" value="1"/>
</dbReference>
<dbReference type="GO" id="GO:0051539">
    <property type="term" value="F:4 iron, 4 sulfur cluster binding"/>
    <property type="evidence" value="ECO:0007669"/>
    <property type="project" value="TreeGrafter"/>
</dbReference>
<dbReference type="EMBL" id="DWWK01000094">
    <property type="protein sequence ID" value="HJC38695.1"/>
    <property type="molecule type" value="Genomic_DNA"/>
</dbReference>
<proteinExistence type="inferred from homology"/>
<comment type="similarity">
    <text evidence="1">Belongs to the HypD family.</text>
</comment>
<accession>A0A9D2NUD9</accession>
<reference evidence="4" key="1">
    <citation type="journal article" date="2021" name="PeerJ">
        <title>Extensive microbial diversity within the chicken gut microbiome revealed by metagenomics and culture.</title>
        <authorList>
            <person name="Gilroy R."/>
            <person name="Ravi A."/>
            <person name="Getino M."/>
            <person name="Pursley I."/>
            <person name="Horton D.L."/>
            <person name="Alikhan N.F."/>
            <person name="Baker D."/>
            <person name="Gharbi K."/>
            <person name="Hall N."/>
            <person name="Watson M."/>
            <person name="Adriaenssens E.M."/>
            <person name="Foster-Nyarko E."/>
            <person name="Jarju S."/>
            <person name="Secka A."/>
            <person name="Antonio M."/>
            <person name="Oren A."/>
            <person name="Chaudhuri R.R."/>
            <person name="La Ragione R."/>
            <person name="Hildebrand F."/>
            <person name="Pallen M.J."/>
        </authorList>
    </citation>
    <scope>NUCLEOTIDE SEQUENCE</scope>
    <source>
        <strain evidence="4">ChiGjej1B1-1692</strain>
    </source>
</reference>
<dbReference type="GO" id="GO:0005506">
    <property type="term" value="F:iron ion binding"/>
    <property type="evidence" value="ECO:0007669"/>
    <property type="project" value="TreeGrafter"/>
</dbReference>
<sequence length="371" mass="39774">MLYDRFFKNPEGASDLLDKIGAYASQAGPIRLMEICGTHTMAIARSGLRTVLPPDVRLISGPGCPVCVTPAGAIDMILELSERPGVLIASYGDLLRVPGSTRGDSLLSRRARGAMVESVYSPMDAVRIAASRPELEVVFLGVGFETTAPGTAACILEAAEQKLENFSVLCLLKRTEPALRALIDETDFAVDGFLCPGHVAAVIGSEAFSFLPRDYRLPGVVSGFDPADLLGSVLELTRMIAEKRPALRNEYTRLVQPAGNPLALRLMDEVFQTAPSDWRGLGRIEDSGYVLREKYRSWDAWAKFALRPAASGDIPGCRCAEVIRGTASPVSCPLFGRICTPEDPAGPCMVSGEGACAAAYQYGNNASQQEV</sequence>
<evidence type="ECO:0000256" key="2">
    <source>
        <dbReference type="ARBA" id="ARBA00022723"/>
    </source>
</evidence>
<dbReference type="Proteomes" id="UP000823894">
    <property type="component" value="Unassembled WGS sequence"/>
</dbReference>
<keyword evidence="3" id="KW-0408">Iron</keyword>
<dbReference type="NCBIfam" id="TIGR00075">
    <property type="entry name" value="hypD"/>
    <property type="match status" value="1"/>
</dbReference>
<dbReference type="InterPro" id="IPR042243">
    <property type="entry name" value="HypD_1"/>
</dbReference>
<dbReference type="InterPro" id="IPR042244">
    <property type="entry name" value="HypD_2_sf"/>
</dbReference>
<reference evidence="4" key="2">
    <citation type="submission" date="2021-04" db="EMBL/GenBank/DDBJ databases">
        <authorList>
            <person name="Gilroy R."/>
        </authorList>
    </citation>
    <scope>NUCLEOTIDE SEQUENCE</scope>
    <source>
        <strain evidence="4">ChiGjej1B1-1692</strain>
    </source>
</reference>
<dbReference type="GO" id="GO:0051604">
    <property type="term" value="P:protein maturation"/>
    <property type="evidence" value="ECO:0007669"/>
    <property type="project" value="TreeGrafter"/>
</dbReference>
<dbReference type="AlphaFoldDB" id="A0A9D2NUD9"/>
<dbReference type="InterPro" id="IPR002780">
    <property type="entry name" value="Hyd_form_HypD"/>
</dbReference>
<protein>
    <submittedName>
        <fullName evidence="4">Hydrogenase formation protein HypD</fullName>
    </submittedName>
</protein>